<feature type="compositionally biased region" description="Pro residues" evidence="1">
    <location>
        <begin position="90"/>
        <end position="101"/>
    </location>
</feature>
<evidence type="ECO:0000313" key="3">
    <source>
        <dbReference type="Proteomes" id="UP000548632"/>
    </source>
</evidence>
<dbReference type="RefSeq" id="WP_182584278.1">
    <property type="nucleotide sequence ID" value="NZ_JABVCQ010000023.1"/>
</dbReference>
<dbReference type="AlphaFoldDB" id="A0A839HI69"/>
<organism evidence="2 3">
    <name type="scientific">Thiospirillum jenense</name>
    <dbReference type="NCBI Taxonomy" id="1653858"/>
    <lineage>
        <taxon>Bacteria</taxon>
        <taxon>Pseudomonadati</taxon>
        <taxon>Pseudomonadota</taxon>
        <taxon>Gammaproteobacteria</taxon>
        <taxon>Chromatiales</taxon>
        <taxon>Chromatiaceae</taxon>
        <taxon>Thiospirillum</taxon>
    </lineage>
</organism>
<name>A0A839HI69_9GAMM</name>
<dbReference type="EMBL" id="JABVCQ010000023">
    <property type="protein sequence ID" value="MBB1126648.1"/>
    <property type="molecule type" value="Genomic_DNA"/>
</dbReference>
<accession>A0A839HI69</accession>
<keyword evidence="3" id="KW-1185">Reference proteome</keyword>
<proteinExistence type="predicted"/>
<feature type="compositionally biased region" description="Polar residues" evidence="1">
    <location>
        <begin position="166"/>
        <end position="176"/>
    </location>
</feature>
<feature type="region of interest" description="Disordered" evidence="1">
    <location>
        <begin position="73"/>
        <end position="101"/>
    </location>
</feature>
<comment type="caution">
    <text evidence="2">The sequence shown here is derived from an EMBL/GenBank/DDBJ whole genome shotgun (WGS) entry which is preliminary data.</text>
</comment>
<dbReference type="Proteomes" id="UP000548632">
    <property type="component" value="Unassembled WGS sequence"/>
</dbReference>
<feature type="non-terminal residue" evidence="2">
    <location>
        <position position="230"/>
    </location>
</feature>
<feature type="region of interest" description="Disordered" evidence="1">
    <location>
        <begin position="128"/>
        <end position="230"/>
    </location>
</feature>
<sequence length="230" mass="24719">MKEIVPPQLSPVSLRTETGRGTLIERGQAVTTPTPPPVESSPTALQLTPGMRLEAQVRPLGAGHEALVRLRPADGHGEWSPPMRVQLTASPPPQPIPPLPPLQIAAKGASAHLVQQYAAVGYNSPISQRARPATQRSELNSIPARQSTDQQVNSSDLPELPPIPVRQTQSLPTNQPIDLPELPPIPTRQTQSLPTNQPIESLELPPIPARQPQSLPTNQPIDSLELPPVP</sequence>
<protein>
    <submittedName>
        <fullName evidence="2">Uncharacterized protein</fullName>
    </submittedName>
</protein>
<evidence type="ECO:0000256" key="1">
    <source>
        <dbReference type="SAM" id="MobiDB-lite"/>
    </source>
</evidence>
<gene>
    <name evidence="2" type="ORF">HUK38_10465</name>
</gene>
<feature type="compositionally biased region" description="Polar residues" evidence="1">
    <location>
        <begin position="211"/>
        <end position="221"/>
    </location>
</feature>
<feature type="compositionally biased region" description="Polar residues" evidence="1">
    <location>
        <begin position="134"/>
        <end position="156"/>
    </location>
</feature>
<evidence type="ECO:0000313" key="2">
    <source>
        <dbReference type="EMBL" id="MBB1126648.1"/>
    </source>
</evidence>
<feature type="compositionally biased region" description="Polar residues" evidence="1">
    <location>
        <begin position="187"/>
        <end position="199"/>
    </location>
</feature>
<reference evidence="2 3" key="1">
    <citation type="journal article" date="2020" name="Arch. Microbiol.">
        <title>The genome sequence of the giant phototrophic gammaproteobacterium Thiospirillum jenense gives insight into its physiological properties and phylogenetic relationships.</title>
        <authorList>
            <person name="Imhoff J.F."/>
            <person name="Meyer T.E."/>
            <person name="Kyndt J.A."/>
        </authorList>
    </citation>
    <scope>NUCLEOTIDE SEQUENCE [LARGE SCALE GENOMIC DNA]</scope>
    <source>
        <strain evidence="2 3">DSM 216</strain>
    </source>
</reference>